<evidence type="ECO:0000256" key="6">
    <source>
        <dbReference type="ARBA" id="ARBA00024207"/>
    </source>
</evidence>
<dbReference type="InterPro" id="IPR037038">
    <property type="entry name" value="HepT-like_sf"/>
</dbReference>
<evidence type="ECO:0000313" key="7">
    <source>
        <dbReference type="EMBL" id="AKB31591.1"/>
    </source>
</evidence>
<dbReference type="EMBL" id="CP009507">
    <property type="protein sequence ID" value="AKB31591.1"/>
    <property type="molecule type" value="Genomic_DNA"/>
</dbReference>
<dbReference type="GO" id="GO:0016787">
    <property type="term" value="F:hydrolase activity"/>
    <property type="evidence" value="ECO:0007669"/>
    <property type="project" value="UniProtKB-KW"/>
</dbReference>
<dbReference type="PANTHER" id="PTHR34139">
    <property type="entry name" value="UPF0331 PROTEIN MJ0127"/>
    <property type="match status" value="1"/>
</dbReference>
<protein>
    <recommendedName>
        <fullName evidence="9">Nucleotidyltransferase</fullName>
    </recommendedName>
</protein>
<evidence type="ECO:0000256" key="4">
    <source>
        <dbReference type="ARBA" id="ARBA00022741"/>
    </source>
</evidence>
<dbReference type="Gene3D" id="1.20.120.580">
    <property type="entry name" value="bsu32300-like"/>
    <property type="match status" value="1"/>
</dbReference>
<dbReference type="KEGG" id="msz:MSSIH_0901"/>
<evidence type="ECO:0000256" key="2">
    <source>
        <dbReference type="ARBA" id="ARBA00022649"/>
    </source>
</evidence>
<keyword evidence="5" id="KW-0378">Hydrolase</keyword>
<name>A0A0E3LA87_9EURY</name>
<dbReference type="GeneID" id="41604881"/>
<dbReference type="HOGENOM" id="CLU_142825_3_3_2"/>
<dbReference type="PATRIC" id="fig|1434119.4.peg.1128"/>
<evidence type="ECO:0000256" key="1">
    <source>
        <dbReference type="ARBA" id="ARBA00022553"/>
    </source>
</evidence>
<dbReference type="GO" id="GO:0110001">
    <property type="term" value="C:toxin-antitoxin complex"/>
    <property type="evidence" value="ECO:0007669"/>
    <property type="project" value="InterPro"/>
</dbReference>
<evidence type="ECO:0008006" key="9">
    <source>
        <dbReference type="Google" id="ProtNLM"/>
    </source>
</evidence>
<dbReference type="RefSeq" id="WP_148704955.1">
    <property type="nucleotide sequence ID" value="NZ_CP009507.1"/>
</dbReference>
<organism evidence="7 8">
    <name type="scientific">Methanosarcina siciliae HI350</name>
    <dbReference type="NCBI Taxonomy" id="1434119"/>
    <lineage>
        <taxon>Archaea</taxon>
        <taxon>Methanobacteriati</taxon>
        <taxon>Methanobacteriota</taxon>
        <taxon>Stenosarchaea group</taxon>
        <taxon>Methanomicrobia</taxon>
        <taxon>Methanosarcinales</taxon>
        <taxon>Methanosarcinaceae</taxon>
        <taxon>Methanosarcina</taxon>
    </lineage>
</organism>
<evidence type="ECO:0000256" key="5">
    <source>
        <dbReference type="ARBA" id="ARBA00022801"/>
    </source>
</evidence>
<dbReference type="Pfam" id="PF01934">
    <property type="entry name" value="HepT-like"/>
    <property type="match status" value="1"/>
</dbReference>
<reference evidence="7 8" key="1">
    <citation type="submission" date="2014-07" db="EMBL/GenBank/DDBJ databases">
        <title>Methanogenic archaea and the global carbon cycle.</title>
        <authorList>
            <person name="Henriksen J.R."/>
            <person name="Luke J."/>
            <person name="Reinhart S."/>
            <person name="Benedict M.N."/>
            <person name="Youngblut N.D."/>
            <person name="Metcalf M.E."/>
            <person name="Whitaker R.J."/>
            <person name="Metcalf W.W."/>
        </authorList>
    </citation>
    <scope>NUCLEOTIDE SEQUENCE [LARGE SCALE GENOMIC DNA]</scope>
    <source>
        <strain evidence="7 8">HI350</strain>
    </source>
</reference>
<dbReference type="AlphaFoldDB" id="A0A0E3LA87"/>
<dbReference type="GO" id="GO:0004540">
    <property type="term" value="F:RNA nuclease activity"/>
    <property type="evidence" value="ECO:0007669"/>
    <property type="project" value="InterPro"/>
</dbReference>
<gene>
    <name evidence="7" type="ORF">MSSIH_0901</name>
</gene>
<dbReference type="InterPro" id="IPR051813">
    <property type="entry name" value="HepT_RNase_toxin"/>
</dbReference>
<accession>A0A0E3LA87</accession>
<dbReference type="InterPro" id="IPR008201">
    <property type="entry name" value="HepT-like"/>
</dbReference>
<keyword evidence="2" id="KW-1277">Toxin-antitoxin system</keyword>
<dbReference type="PANTHER" id="PTHR34139:SF1">
    <property type="entry name" value="RNASE MJ1380-RELATED"/>
    <property type="match status" value="1"/>
</dbReference>
<evidence type="ECO:0000256" key="3">
    <source>
        <dbReference type="ARBA" id="ARBA00022722"/>
    </source>
</evidence>
<keyword evidence="3" id="KW-0540">Nuclease</keyword>
<sequence>MKKDDRVYLSHILQSVSLIEKYTEDLTEEEFLSNSLFQDATIRQIQIIGEATKKLSKSLRDKYPQVRWRGIAGMRDKLIHDYFGVDINAVWDTIKEDVPALKKIVMEIIQDLNGNP</sequence>
<dbReference type="Proteomes" id="UP000033092">
    <property type="component" value="Chromosome"/>
</dbReference>
<proteinExistence type="inferred from homology"/>
<keyword evidence="1" id="KW-0597">Phosphoprotein</keyword>
<comment type="similarity">
    <text evidence="6">Belongs to the HepT RNase toxin family.</text>
</comment>
<dbReference type="GO" id="GO:0000166">
    <property type="term" value="F:nucleotide binding"/>
    <property type="evidence" value="ECO:0007669"/>
    <property type="project" value="UniProtKB-KW"/>
</dbReference>
<evidence type="ECO:0000313" key="8">
    <source>
        <dbReference type="Proteomes" id="UP000033092"/>
    </source>
</evidence>
<keyword evidence="4" id="KW-0547">Nucleotide-binding</keyword>